<name>A0A2D4LRP2_9SAUR</name>
<feature type="region of interest" description="Disordered" evidence="1">
    <location>
        <begin position="87"/>
        <end position="133"/>
    </location>
</feature>
<proteinExistence type="predicted"/>
<evidence type="ECO:0000256" key="1">
    <source>
        <dbReference type="SAM" id="MobiDB-lite"/>
    </source>
</evidence>
<sequence length="149" mass="17880">MVSFLEEFKKELKRLKEEAQEGKGDFGFVFQFFEMEILDYEKQREMSEEEEGWDKEEAIFNDQVTLCGGKREKGGKRVKNLRVRKTTKTNKRKNSLRNNYNIRKKQKRGLQRRELESEKQGVNGGNEKKTGKKEREREMILLFLLLFVY</sequence>
<accession>A0A2D4LRP2</accession>
<evidence type="ECO:0000313" key="2">
    <source>
        <dbReference type="EMBL" id="LAB23650.1"/>
    </source>
</evidence>
<dbReference type="AlphaFoldDB" id="A0A2D4LRP2"/>
<reference evidence="2" key="1">
    <citation type="submission" date="2017-07" db="EMBL/GenBank/DDBJ databases">
        <authorList>
            <person name="Mikheyev A."/>
            <person name="Grau M."/>
        </authorList>
    </citation>
    <scope>NUCLEOTIDE SEQUENCE</scope>
    <source>
        <tissue evidence="2">Venom_gland</tissue>
    </source>
</reference>
<dbReference type="EMBL" id="IACM01040540">
    <property type="protein sequence ID" value="LAB23650.1"/>
    <property type="molecule type" value="Transcribed_RNA"/>
</dbReference>
<organism evidence="2">
    <name type="scientific">Micrurus spixii</name>
    <name type="common">Amazon coral snake</name>
    <dbReference type="NCBI Taxonomy" id="129469"/>
    <lineage>
        <taxon>Eukaryota</taxon>
        <taxon>Metazoa</taxon>
        <taxon>Chordata</taxon>
        <taxon>Craniata</taxon>
        <taxon>Vertebrata</taxon>
        <taxon>Euteleostomi</taxon>
        <taxon>Lepidosauria</taxon>
        <taxon>Squamata</taxon>
        <taxon>Bifurcata</taxon>
        <taxon>Unidentata</taxon>
        <taxon>Episquamata</taxon>
        <taxon>Toxicofera</taxon>
        <taxon>Serpentes</taxon>
        <taxon>Colubroidea</taxon>
        <taxon>Elapidae</taxon>
        <taxon>Elapinae</taxon>
        <taxon>Micrurus</taxon>
    </lineage>
</organism>
<protein>
    <submittedName>
        <fullName evidence="2">Uncharacterized protein</fullName>
    </submittedName>
</protein>
<reference evidence="2" key="2">
    <citation type="submission" date="2017-11" db="EMBL/GenBank/DDBJ databases">
        <title>Coralsnake Venomics: Analyses of Venom Gland Transcriptomes and Proteomes of Six Brazilian Taxa.</title>
        <authorList>
            <person name="Aird S.D."/>
            <person name="Jorge da Silva N."/>
            <person name="Qiu L."/>
            <person name="Villar-Briones A."/>
            <person name="Aparecida-Saddi V."/>
            <person name="Campos-Telles M.P."/>
            <person name="Grau M."/>
            <person name="Mikheyev A.S."/>
        </authorList>
    </citation>
    <scope>NUCLEOTIDE SEQUENCE</scope>
    <source>
        <tissue evidence="2">Venom_gland</tissue>
    </source>
</reference>